<dbReference type="EMBL" id="AVPT01000029">
    <property type="protein sequence ID" value="KGM54194.1"/>
    <property type="molecule type" value="Genomic_DNA"/>
</dbReference>
<proteinExistence type="predicted"/>
<evidence type="ECO:0000313" key="2">
    <source>
        <dbReference type="Proteomes" id="UP000029989"/>
    </source>
</evidence>
<dbReference type="Proteomes" id="UP000029989">
    <property type="component" value="Unassembled WGS sequence"/>
</dbReference>
<accession>A0A0A0EUH2</accession>
<reference evidence="1 2" key="1">
    <citation type="journal article" date="2015" name="Stand. Genomic Sci.">
        <title>Genomic information of the arsenic-resistant bacterium Lysobacter arseniciresistens type strain ZS79(T) and comparison of Lysobacter draft genomes.</title>
        <authorList>
            <person name="Liu L."/>
            <person name="Zhang S."/>
            <person name="Luo M."/>
            <person name="Wang G."/>
        </authorList>
    </citation>
    <scope>NUCLEOTIDE SEQUENCE [LARGE SCALE GENOMIC DNA]</scope>
    <source>
        <strain evidence="1 2">ZS79</strain>
    </source>
</reference>
<protein>
    <submittedName>
        <fullName evidence="1">Uncharacterized protein</fullName>
    </submittedName>
</protein>
<organism evidence="1 2">
    <name type="scientific">Lysobacter arseniciresistens ZS79</name>
    <dbReference type="NCBI Taxonomy" id="913325"/>
    <lineage>
        <taxon>Bacteria</taxon>
        <taxon>Pseudomonadati</taxon>
        <taxon>Pseudomonadota</taxon>
        <taxon>Gammaproteobacteria</taxon>
        <taxon>Lysobacterales</taxon>
        <taxon>Lysobacteraceae</taxon>
        <taxon>Novilysobacter</taxon>
    </lineage>
</organism>
<comment type="caution">
    <text evidence="1">The sequence shown here is derived from an EMBL/GenBank/DDBJ whole genome shotgun (WGS) entry which is preliminary data.</text>
</comment>
<sequence>MNDADASPALLQRLRQLRNDAARLKAEVPDPADFMPAFAGEADGILEDADRLGGDCWESASHMVDEILIDLGYMDAAERQT</sequence>
<dbReference type="STRING" id="913325.N799_09955"/>
<dbReference type="AlphaFoldDB" id="A0A0A0EUH2"/>
<keyword evidence="2" id="KW-1185">Reference proteome</keyword>
<name>A0A0A0EUH2_9GAMM</name>
<gene>
    <name evidence="1" type="ORF">N799_09955</name>
</gene>
<dbReference type="OrthoDB" id="6026899at2"/>
<evidence type="ECO:0000313" key="1">
    <source>
        <dbReference type="EMBL" id="KGM54194.1"/>
    </source>
</evidence>
<dbReference type="RefSeq" id="WP_036212734.1">
    <property type="nucleotide sequence ID" value="NZ_AVPT01000029.1"/>
</dbReference>